<reference evidence="2 3" key="1">
    <citation type="submission" date="2018-01" db="EMBL/GenBank/DDBJ databases">
        <title>Lactibacter flavus gen. nov., sp. nov., a novel bacterium of the family Propionibacteriaceae isolated from raw milk and dairy products.</title>
        <authorList>
            <person name="Wenning M."/>
            <person name="Breitenwieser F."/>
            <person name="Huptas C."/>
            <person name="von Neubeck M."/>
            <person name="Busse H.-J."/>
            <person name="Scherer S."/>
        </authorList>
    </citation>
    <scope>NUCLEOTIDE SEQUENCE [LARGE SCALE GENOMIC DNA]</scope>
    <source>
        <strain evidence="2 3">VG341</strain>
    </source>
</reference>
<keyword evidence="1" id="KW-0472">Membrane</keyword>
<dbReference type="EMBL" id="PPCV01000005">
    <property type="protein sequence ID" value="RXW32004.1"/>
    <property type="molecule type" value="Genomic_DNA"/>
</dbReference>
<keyword evidence="1" id="KW-0812">Transmembrane</keyword>
<proteinExistence type="predicted"/>
<protein>
    <submittedName>
        <fullName evidence="2">Uncharacterized protein</fullName>
    </submittedName>
</protein>
<keyword evidence="3" id="KW-1185">Reference proteome</keyword>
<accession>A0A4Q2EHY8</accession>
<comment type="caution">
    <text evidence="2">The sequence shown here is derived from an EMBL/GenBank/DDBJ whole genome shotgun (WGS) entry which is preliminary data.</text>
</comment>
<sequence>MQATPWFDPGATIFTIPLPDGSIPQPERLDCTVREGTQERPLQQRADADQLGSRVQAGSSVVPVVVVGPTGPGAEITCTGAYLANREVWLLPTLPSTSSTPLSVVIGGVGCLGVGLLVNPRARGSRR</sequence>
<evidence type="ECO:0000313" key="2">
    <source>
        <dbReference type="EMBL" id="RXW32004.1"/>
    </source>
</evidence>
<dbReference type="Proteomes" id="UP000290624">
    <property type="component" value="Unassembled WGS sequence"/>
</dbReference>
<evidence type="ECO:0000313" key="3">
    <source>
        <dbReference type="Proteomes" id="UP000290624"/>
    </source>
</evidence>
<dbReference type="AlphaFoldDB" id="A0A4Q2EHY8"/>
<organism evidence="2 3">
    <name type="scientific">Propioniciclava flava</name>
    <dbReference type="NCBI Taxonomy" id="2072026"/>
    <lineage>
        <taxon>Bacteria</taxon>
        <taxon>Bacillati</taxon>
        <taxon>Actinomycetota</taxon>
        <taxon>Actinomycetes</taxon>
        <taxon>Propionibacteriales</taxon>
        <taxon>Propionibacteriaceae</taxon>
        <taxon>Propioniciclava</taxon>
    </lineage>
</organism>
<feature type="transmembrane region" description="Helical" evidence="1">
    <location>
        <begin position="99"/>
        <end position="118"/>
    </location>
</feature>
<name>A0A4Q2EHY8_9ACTN</name>
<evidence type="ECO:0000256" key="1">
    <source>
        <dbReference type="SAM" id="Phobius"/>
    </source>
</evidence>
<keyword evidence="1" id="KW-1133">Transmembrane helix</keyword>
<gene>
    <name evidence="2" type="ORF">C1706_08130</name>
</gene>